<dbReference type="Proteomes" id="UP000596661">
    <property type="component" value="Chromosome 2"/>
</dbReference>
<dbReference type="Gramene" id="evm.model.02.1803">
    <property type="protein sequence ID" value="cds.evm.model.02.1803"/>
    <property type="gene ID" value="evm.TU.02.1803"/>
</dbReference>
<organism evidence="1 2">
    <name type="scientific">Cannabis sativa</name>
    <name type="common">Hemp</name>
    <name type="synonym">Marijuana</name>
    <dbReference type="NCBI Taxonomy" id="3483"/>
    <lineage>
        <taxon>Eukaryota</taxon>
        <taxon>Viridiplantae</taxon>
        <taxon>Streptophyta</taxon>
        <taxon>Embryophyta</taxon>
        <taxon>Tracheophyta</taxon>
        <taxon>Spermatophyta</taxon>
        <taxon>Magnoliopsida</taxon>
        <taxon>eudicotyledons</taxon>
        <taxon>Gunneridae</taxon>
        <taxon>Pentapetalae</taxon>
        <taxon>rosids</taxon>
        <taxon>fabids</taxon>
        <taxon>Rosales</taxon>
        <taxon>Cannabaceae</taxon>
        <taxon>Cannabis</taxon>
    </lineage>
</organism>
<name>A0A803NV66_CANSA</name>
<dbReference type="OrthoDB" id="690771at2759"/>
<dbReference type="PANTHER" id="PTHR33978:SF18">
    <property type="entry name" value="OS01G0656300 PROTEIN"/>
    <property type="match status" value="1"/>
</dbReference>
<dbReference type="AlphaFoldDB" id="A0A803NV66"/>
<dbReference type="PANTHER" id="PTHR33978">
    <property type="entry name" value="SERINE/THREONINE-KINASE"/>
    <property type="match status" value="1"/>
</dbReference>
<keyword evidence="2" id="KW-1185">Reference proteome</keyword>
<protein>
    <submittedName>
        <fullName evidence="1">Uncharacterized protein</fullName>
    </submittedName>
</protein>
<evidence type="ECO:0000313" key="2">
    <source>
        <dbReference type="Proteomes" id="UP000596661"/>
    </source>
</evidence>
<dbReference type="OMA" id="YANICKM"/>
<proteinExistence type="predicted"/>
<dbReference type="EnsemblPlants" id="evm.model.02.1803">
    <property type="protein sequence ID" value="cds.evm.model.02.1803"/>
    <property type="gene ID" value="evm.TU.02.1803"/>
</dbReference>
<reference evidence="1" key="1">
    <citation type="submission" date="2018-11" db="EMBL/GenBank/DDBJ databases">
        <authorList>
            <person name="Grassa J C."/>
        </authorList>
    </citation>
    <scope>NUCLEOTIDE SEQUENCE [LARGE SCALE GENOMIC DNA]</scope>
</reference>
<reference evidence="1" key="2">
    <citation type="submission" date="2021-03" db="UniProtKB">
        <authorList>
            <consortium name="EnsemblPlants"/>
        </authorList>
    </citation>
    <scope>IDENTIFICATION</scope>
</reference>
<evidence type="ECO:0000313" key="1">
    <source>
        <dbReference type="EnsemblPlants" id="cds.evm.model.02.1803"/>
    </source>
</evidence>
<dbReference type="EMBL" id="UZAU01000224">
    <property type="status" value="NOT_ANNOTATED_CDS"/>
    <property type="molecule type" value="Genomic_DNA"/>
</dbReference>
<sequence length="125" mass="14414">MAIWDCGSPLYDSYELVSLSNLIERHLMILPSGSSKRFIMATKRLSHHHQPIHVDRPMVADDTSNSMMTRLSELVERKMAWKRKVFGSERSKGKNTKKVKATTTSTSFSKNISGLYNRIASWRRR</sequence>
<accession>A0A803NV66</accession>